<proteinExistence type="predicted"/>
<dbReference type="EMBL" id="JASCZI010181297">
    <property type="protein sequence ID" value="MED6181311.1"/>
    <property type="molecule type" value="Genomic_DNA"/>
</dbReference>
<protein>
    <submittedName>
        <fullName evidence="2">Uncharacterized protein</fullName>
    </submittedName>
</protein>
<organism evidence="2 3">
    <name type="scientific">Stylosanthes scabra</name>
    <dbReference type="NCBI Taxonomy" id="79078"/>
    <lineage>
        <taxon>Eukaryota</taxon>
        <taxon>Viridiplantae</taxon>
        <taxon>Streptophyta</taxon>
        <taxon>Embryophyta</taxon>
        <taxon>Tracheophyta</taxon>
        <taxon>Spermatophyta</taxon>
        <taxon>Magnoliopsida</taxon>
        <taxon>eudicotyledons</taxon>
        <taxon>Gunneridae</taxon>
        <taxon>Pentapetalae</taxon>
        <taxon>rosids</taxon>
        <taxon>fabids</taxon>
        <taxon>Fabales</taxon>
        <taxon>Fabaceae</taxon>
        <taxon>Papilionoideae</taxon>
        <taxon>50 kb inversion clade</taxon>
        <taxon>dalbergioids sensu lato</taxon>
        <taxon>Dalbergieae</taxon>
        <taxon>Pterocarpus clade</taxon>
        <taxon>Stylosanthes</taxon>
    </lineage>
</organism>
<keyword evidence="3" id="KW-1185">Reference proteome</keyword>
<evidence type="ECO:0000313" key="2">
    <source>
        <dbReference type="EMBL" id="MED6181311.1"/>
    </source>
</evidence>
<name>A0ABU6W7D8_9FABA</name>
<evidence type="ECO:0000313" key="3">
    <source>
        <dbReference type="Proteomes" id="UP001341840"/>
    </source>
</evidence>
<evidence type="ECO:0000256" key="1">
    <source>
        <dbReference type="SAM" id="MobiDB-lite"/>
    </source>
</evidence>
<dbReference type="Proteomes" id="UP001341840">
    <property type="component" value="Unassembled WGS sequence"/>
</dbReference>
<reference evidence="2 3" key="1">
    <citation type="journal article" date="2023" name="Plants (Basel)">
        <title>Bridging the Gap: Combining Genomics and Transcriptomics Approaches to Understand Stylosanthes scabra, an Orphan Legume from the Brazilian Caatinga.</title>
        <authorList>
            <person name="Ferreira-Neto J.R.C."/>
            <person name="da Silva M.D."/>
            <person name="Binneck E."/>
            <person name="de Melo N.F."/>
            <person name="da Silva R.H."/>
            <person name="de Melo A.L.T.M."/>
            <person name="Pandolfi V."/>
            <person name="Bustamante F.O."/>
            <person name="Brasileiro-Vidal A.C."/>
            <person name="Benko-Iseppon A.M."/>
        </authorList>
    </citation>
    <scope>NUCLEOTIDE SEQUENCE [LARGE SCALE GENOMIC DNA]</scope>
    <source>
        <tissue evidence="2">Leaves</tissue>
    </source>
</reference>
<comment type="caution">
    <text evidence="2">The sequence shown here is derived from an EMBL/GenBank/DDBJ whole genome shotgun (WGS) entry which is preliminary data.</text>
</comment>
<sequence length="74" mass="8403">MEKMCKNVAHVMPVKRKKHSGEKNKESKTGRSLRGGGGSDVCHSGEEFVKEQETYSSIDNLSRKVFYLVVDWPM</sequence>
<accession>A0ABU6W7D8</accession>
<feature type="region of interest" description="Disordered" evidence="1">
    <location>
        <begin position="12"/>
        <end position="43"/>
    </location>
</feature>
<gene>
    <name evidence="2" type="ORF">PIB30_018250</name>
</gene>